<dbReference type="KEGG" id="simp:C6571_02695"/>
<dbReference type="AlphaFoldDB" id="A0A2S0MX93"/>
<dbReference type="RefSeq" id="WP_106445324.1">
    <property type="nucleotide sequence ID" value="NZ_CP027669.1"/>
</dbReference>
<proteinExistence type="predicted"/>
<evidence type="ECO:0000259" key="2">
    <source>
        <dbReference type="Pfam" id="PF07007"/>
    </source>
</evidence>
<dbReference type="Gene3D" id="1.20.1270.180">
    <property type="match status" value="1"/>
</dbReference>
<dbReference type="InterPro" id="IPR009739">
    <property type="entry name" value="LprI-like_N"/>
</dbReference>
<name>A0A2S0MX93_9BURK</name>
<gene>
    <name evidence="3" type="ORF">C6571_02695</name>
</gene>
<feature type="signal peptide" evidence="1">
    <location>
        <begin position="1"/>
        <end position="18"/>
    </location>
</feature>
<sequence length="123" mass="13593">MKNWILAPILAISGPVLAASACDKPHNDFDGLYCLNKIYQEADTELNTNYKALAPLLDADGKARLKAGQLAWMKTRNANCSRRDGNSFLVDLQCATDTTIARSQFLQDRLRECKSAGCLNSRL</sequence>
<accession>A0A2S0MX93</accession>
<dbReference type="EMBL" id="CP027669">
    <property type="protein sequence ID" value="AVO40331.1"/>
    <property type="molecule type" value="Genomic_DNA"/>
</dbReference>
<dbReference type="OrthoDB" id="7340239at2"/>
<dbReference type="PANTHER" id="PTHR39176">
    <property type="entry name" value="PERIPLASMIC PROTEIN-RELATED"/>
    <property type="match status" value="1"/>
</dbReference>
<keyword evidence="1" id="KW-0732">Signal</keyword>
<dbReference type="Pfam" id="PF07007">
    <property type="entry name" value="LprI"/>
    <property type="match status" value="1"/>
</dbReference>
<reference evidence="3 4" key="1">
    <citation type="submission" date="2018-03" db="EMBL/GenBank/DDBJ databases">
        <title>Genome sequencing of Simplicispira sp.</title>
        <authorList>
            <person name="Kim S.-J."/>
            <person name="Heo J."/>
            <person name="Kwon S.-W."/>
        </authorList>
    </citation>
    <scope>NUCLEOTIDE SEQUENCE [LARGE SCALE GENOMIC DNA]</scope>
    <source>
        <strain evidence="3 4">SC1-8</strain>
    </source>
</reference>
<protein>
    <recommendedName>
        <fullName evidence="2">Lysozyme inhibitor LprI-like N-terminal domain-containing protein</fullName>
    </recommendedName>
</protein>
<evidence type="ECO:0000313" key="4">
    <source>
        <dbReference type="Proteomes" id="UP000239326"/>
    </source>
</evidence>
<evidence type="ECO:0000313" key="3">
    <source>
        <dbReference type="EMBL" id="AVO40331.1"/>
    </source>
</evidence>
<feature type="domain" description="Lysozyme inhibitor LprI-like N-terminal" evidence="2">
    <location>
        <begin position="30"/>
        <end position="106"/>
    </location>
</feature>
<dbReference type="PROSITE" id="PS51257">
    <property type="entry name" value="PROKAR_LIPOPROTEIN"/>
    <property type="match status" value="1"/>
</dbReference>
<evidence type="ECO:0000256" key="1">
    <source>
        <dbReference type="SAM" id="SignalP"/>
    </source>
</evidence>
<dbReference type="PANTHER" id="PTHR39176:SF1">
    <property type="entry name" value="PERIPLASMIC PROTEIN"/>
    <property type="match status" value="1"/>
</dbReference>
<organism evidence="3 4">
    <name type="scientific">Simplicispira suum</name>
    <dbReference type="NCBI Taxonomy" id="2109915"/>
    <lineage>
        <taxon>Bacteria</taxon>
        <taxon>Pseudomonadati</taxon>
        <taxon>Pseudomonadota</taxon>
        <taxon>Betaproteobacteria</taxon>
        <taxon>Burkholderiales</taxon>
        <taxon>Comamonadaceae</taxon>
        <taxon>Simplicispira</taxon>
    </lineage>
</organism>
<dbReference type="Proteomes" id="UP000239326">
    <property type="component" value="Chromosome"/>
</dbReference>
<feature type="chain" id="PRO_5015503384" description="Lysozyme inhibitor LprI-like N-terminal domain-containing protein" evidence="1">
    <location>
        <begin position="19"/>
        <end position="123"/>
    </location>
</feature>
<keyword evidence="4" id="KW-1185">Reference proteome</keyword>